<dbReference type="Pfam" id="PF01081">
    <property type="entry name" value="Aldolase"/>
    <property type="match status" value="1"/>
</dbReference>
<evidence type="ECO:0000313" key="6">
    <source>
        <dbReference type="EMBL" id="MFC0047036.1"/>
    </source>
</evidence>
<reference evidence="6 7" key="1">
    <citation type="submission" date="2024-09" db="EMBL/GenBank/DDBJ databases">
        <authorList>
            <person name="Sun Q."/>
            <person name="Mori K."/>
        </authorList>
    </citation>
    <scope>NUCLEOTIDE SEQUENCE [LARGE SCALE GENOMIC DNA]</scope>
    <source>
        <strain evidence="6 7">KCTC 23315</strain>
    </source>
</reference>
<evidence type="ECO:0000256" key="1">
    <source>
        <dbReference type="ARBA" id="ARBA00004761"/>
    </source>
</evidence>
<organism evidence="6 7">
    <name type="scientific">Rheinheimera tilapiae</name>
    <dbReference type="NCBI Taxonomy" id="875043"/>
    <lineage>
        <taxon>Bacteria</taxon>
        <taxon>Pseudomonadati</taxon>
        <taxon>Pseudomonadota</taxon>
        <taxon>Gammaproteobacteria</taxon>
        <taxon>Chromatiales</taxon>
        <taxon>Chromatiaceae</taxon>
        <taxon>Rheinheimera</taxon>
    </lineage>
</organism>
<comment type="subunit">
    <text evidence="3">Homotrimer.</text>
</comment>
<comment type="caution">
    <text evidence="6">The sequence shown here is derived from an EMBL/GenBank/DDBJ whole genome shotgun (WGS) entry which is preliminary data.</text>
</comment>
<dbReference type="InterPro" id="IPR013785">
    <property type="entry name" value="Aldolase_TIM"/>
</dbReference>
<keyword evidence="5" id="KW-0119">Carbohydrate metabolism</keyword>
<protein>
    <submittedName>
        <fullName evidence="6">Bifunctional 4-hydroxy-2-oxoglutarate aldolase/2-dehydro-3-deoxy-phosphogluconate aldolase</fullName>
    </submittedName>
</protein>
<dbReference type="Gene3D" id="3.20.20.70">
    <property type="entry name" value="Aldolase class I"/>
    <property type="match status" value="1"/>
</dbReference>
<dbReference type="PANTHER" id="PTHR30246">
    <property type="entry name" value="2-KETO-3-DEOXY-6-PHOSPHOGLUCONATE ALDOLASE"/>
    <property type="match status" value="1"/>
</dbReference>
<name>A0ABV6B838_9GAMM</name>
<proteinExistence type="inferred from homology"/>
<dbReference type="Proteomes" id="UP001589813">
    <property type="component" value="Unassembled WGS sequence"/>
</dbReference>
<dbReference type="SUPFAM" id="SSF51569">
    <property type="entry name" value="Aldolase"/>
    <property type="match status" value="1"/>
</dbReference>
<dbReference type="CDD" id="cd00452">
    <property type="entry name" value="KDPG_aldolase"/>
    <property type="match status" value="1"/>
</dbReference>
<dbReference type="RefSeq" id="WP_377239890.1">
    <property type="nucleotide sequence ID" value="NZ_JBHLXP010000001.1"/>
</dbReference>
<comment type="pathway">
    <text evidence="1">Carbohydrate acid metabolism.</text>
</comment>
<evidence type="ECO:0000256" key="2">
    <source>
        <dbReference type="ARBA" id="ARBA00006906"/>
    </source>
</evidence>
<dbReference type="PANTHER" id="PTHR30246:SF1">
    <property type="entry name" value="2-DEHYDRO-3-DEOXY-6-PHOSPHOGALACTONATE ALDOLASE-RELATED"/>
    <property type="match status" value="1"/>
</dbReference>
<evidence type="ECO:0000313" key="7">
    <source>
        <dbReference type="Proteomes" id="UP001589813"/>
    </source>
</evidence>
<keyword evidence="4" id="KW-0456">Lyase</keyword>
<keyword evidence="7" id="KW-1185">Reference proteome</keyword>
<dbReference type="EMBL" id="JBHLXP010000001">
    <property type="protein sequence ID" value="MFC0047036.1"/>
    <property type="molecule type" value="Genomic_DNA"/>
</dbReference>
<evidence type="ECO:0000256" key="5">
    <source>
        <dbReference type="ARBA" id="ARBA00023277"/>
    </source>
</evidence>
<dbReference type="InterPro" id="IPR031338">
    <property type="entry name" value="KDPG/KHG_AS_2"/>
</dbReference>
<gene>
    <name evidence="6" type="ORF">ACFFJP_01875</name>
</gene>
<evidence type="ECO:0000256" key="4">
    <source>
        <dbReference type="ARBA" id="ARBA00023239"/>
    </source>
</evidence>
<comment type="similarity">
    <text evidence="2">Belongs to the KHG/KDPG aldolase family.</text>
</comment>
<dbReference type="PROSITE" id="PS00160">
    <property type="entry name" value="ALDOLASE_KDPG_KHG_2"/>
    <property type="match status" value="1"/>
</dbReference>
<evidence type="ECO:0000256" key="3">
    <source>
        <dbReference type="ARBA" id="ARBA00011233"/>
    </source>
</evidence>
<accession>A0ABV6B838</accession>
<sequence length="224" mass="23235">MKALSTLLNGSPLLPIIQTEQPEQAVAIAEAMRDGGVKAVEVVLRTPKALAAISAIRAALPDLLVGAGTVLNAEQAQACSWAGAQFLVSPAATPKLLEAMLSTGLPLAPGVQTVTEMAAAHEMGLTELKFFPAHLSGGPALLNAVRTILPKVQFCPTGGIGINNLADYLALPNVFVVGGSWLTPAAALQNADYDAVRRLTEQSLQIAADVLADKLQTQQLKKSA</sequence>
<dbReference type="NCBIfam" id="TIGR01182">
    <property type="entry name" value="eda"/>
    <property type="match status" value="1"/>
</dbReference>
<dbReference type="InterPro" id="IPR000887">
    <property type="entry name" value="Aldlse_KDPG_KHG"/>
</dbReference>